<dbReference type="RefSeq" id="WP_021742221.1">
    <property type="nucleotide sequence ID" value="NZ_CAKMBG010000008.1"/>
</dbReference>
<dbReference type="GeneID" id="56993297"/>
<gene>
    <name evidence="1" type="ORF">CNR29_08950</name>
</gene>
<reference evidence="1 2" key="1">
    <citation type="submission" date="2017-09" db="EMBL/GenBank/DDBJ databases">
        <title>Genome sequence of Lactobacillus brevis D7.</title>
        <authorList>
            <person name="Kwon M.-S."/>
            <person name="Lim S.K."/>
            <person name="Choi H.-J."/>
        </authorList>
    </citation>
    <scope>NUCLEOTIDE SEQUENCE [LARGE SCALE GENOMIC DNA]</scope>
    <source>
        <strain evidence="1 2">D7</strain>
    </source>
</reference>
<dbReference type="AlphaFoldDB" id="A0A1W6NHI9"/>
<evidence type="ECO:0000313" key="1">
    <source>
        <dbReference type="EMBL" id="PBQ24143.1"/>
    </source>
</evidence>
<dbReference type="Proteomes" id="UP000217918">
    <property type="component" value="Unassembled WGS sequence"/>
</dbReference>
<accession>A0A1W6NHI9</accession>
<protein>
    <submittedName>
        <fullName evidence="1">Uncharacterized protein</fullName>
    </submittedName>
</protein>
<name>A0A1W6NHI9_LEVBR</name>
<dbReference type="EMBL" id="NVYO01000001">
    <property type="protein sequence ID" value="PBQ24143.1"/>
    <property type="molecule type" value="Genomic_DNA"/>
</dbReference>
<organism evidence="1 2">
    <name type="scientific">Levilactobacillus brevis</name>
    <name type="common">Lactobacillus brevis</name>
    <dbReference type="NCBI Taxonomy" id="1580"/>
    <lineage>
        <taxon>Bacteria</taxon>
        <taxon>Bacillati</taxon>
        <taxon>Bacillota</taxon>
        <taxon>Bacilli</taxon>
        <taxon>Lactobacillales</taxon>
        <taxon>Lactobacillaceae</taxon>
        <taxon>Levilactobacillus</taxon>
    </lineage>
</organism>
<sequence length="235" mass="26327">MTTLMAFLKNRTVQQLVIFTACQNSLWWLAGSTVNTGSPLTTLVKFYLLMYGGLLAAGVFLILNHHFQSRIGPVLVVAAATMGFLAAPNAHLVQFFALLICLFLVLVCLPQLGLQSVYGLVVFSCLAGCGIPVVLFFLRNHYLALQFLTLLLPLVASYLVFFEPYYLPAERDWRLTLISPLILIIIMSGVAFSWRILVVILIVAVHWWLQPRLNERYRLVTSGLLQLITGLFILL</sequence>
<evidence type="ECO:0000313" key="2">
    <source>
        <dbReference type="Proteomes" id="UP000217918"/>
    </source>
</evidence>
<comment type="caution">
    <text evidence="1">The sequence shown here is derived from an EMBL/GenBank/DDBJ whole genome shotgun (WGS) entry which is preliminary data.</text>
</comment>
<proteinExistence type="predicted"/>